<dbReference type="InterPro" id="IPR018053">
    <property type="entry name" value="Glyco_hydro_32_AS"/>
</dbReference>
<evidence type="ECO:0000256" key="1">
    <source>
        <dbReference type="ARBA" id="ARBA00004914"/>
    </source>
</evidence>
<dbReference type="SUPFAM" id="SSF75005">
    <property type="entry name" value="Arabinanase/levansucrase/invertase"/>
    <property type="match status" value="1"/>
</dbReference>
<evidence type="ECO:0000256" key="5">
    <source>
        <dbReference type="ARBA" id="ARBA00022801"/>
    </source>
</evidence>
<dbReference type="InterPro" id="IPR023296">
    <property type="entry name" value="Glyco_hydro_beta-prop_sf"/>
</dbReference>
<dbReference type="NCBIfam" id="TIGR01322">
    <property type="entry name" value="scrB_fam"/>
    <property type="match status" value="1"/>
</dbReference>
<organism evidence="12 13">
    <name type="scientific">Candidatus Ruthenibacterium avium</name>
    <dbReference type="NCBI Taxonomy" id="2838751"/>
    <lineage>
        <taxon>Bacteria</taxon>
        <taxon>Bacillati</taxon>
        <taxon>Bacillota</taxon>
        <taxon>Clostridia</taxon>
        <taxon>Eubacteriales</taxon>
        <taxon>Oscillospiraceae</taxon>
        <taxon>Ruthenibacterium</taxon>
    </lineage>
</organism>
<dbReference type="SMART" id="SM00640">
    <property type="entry name" value="Glyco_32"/>
    <property type="match status" value="1"/>
</dbReference>
<dbReference type="Proteomes" id="UP000824209">
    <property type="component" value="Unassembled WGS sequence"/>
</dbReference>
<feature type="domain" description="Glycosyl hydrolase family 32 N-terminal" evidence="10">
    <location>
        <begin position="31"/>
        <end position="337"/>
    </location>
</feature>
<dbReference type="InterPro" id="IPR013320">
    <property type="entry name" value="ConA-like_dom_sf"/>
</dbReference>
<dbReference type="PANTHER" id="PTHR43101">
    <property type="entry name" value="BETA-FRUCTOSIDASE"/>
    <property type="match status" value="1"/>
</dbReference>
<feature type="domain" description="Glycosyl hydrolase family 32 C-terminal" evidence="11">
    <location>
        <begin position="341"/>
        <end position="479"/>
    </location>
</feature>
<dbReference type="Gene3D" id="2.115.10.20">
    <property type="entry name" value="Glycosyl hydrolase domain, family 43"/>
    <property type="match status" value="1"/>
</dbReference>
<dbReference type="GO" id="GO:0004564">
    <property type="term" value="F:beta-fructofuranosidase activity"/>
    <property type="evidence" value="ECO:0007669"/>
    <property type="project" value="UniProtKB-EC"/>
</dbReference>
<proteinExistence type="inferred from homology"/>
<protein>
    <recommendedName>
        <fullName evidence="4 8">Sucrose-6-phosphate hydrolase</fullName>
        <ecNumber evidence="3 8">3.2.1.26</ecNumber>
    </recommendedName>
    <alternativeName>
        <fullName evidence="7 9">Invertase</fullName>
    </alternativeName>
</protein>
<comment type="function">
    <text evidence="9">Enables the bacterium to metabolize sucrose as a sole carbon source.</text>
</comment>
<name>A0A9D2M3I9_9FIRM</name>
<evidence type="ECO:0000256" key="7">
    <source>
        <dbReference type="ARBA" id="ARBA00033367"/>
    </source>
</evidence>
<dbReference type="AlphaFoldDB" id="A0A9D2M3I9"/>
<comment type="caution">
    <text evidence="12">The sequence shown here is derived from an EMBL/GenBank/DDBJ whole genome shotgun (WGS) entry which is preliminary data.</text>
</comment>
<dbReference type="InterPro" id="IPR013148">
    <property type="entry name" value="Glyco_hydro_32_N"/>
</dbReference>
<keyword evidence="5 8" id="KW-0378">Hydrolase</keyword>
<evidence type="ECO:0000259" key="11">
    <source>
        <dbReference type="Pfam" id="PF08244"/>
    </source>
</evidence>
<dbReference type="PANTHER" id="PTHR43101:SF1">
    <property type="entry name" value="BETA-FRUCTOSIDASE"/>
    <property type="match status" value="1"/>
</dbReference>
<evidence type="ECO:0000256" key="2">
    <source>
        <dbReference type="ARBA" id="ARBA00009902"/>
    </source>
</evidence>
<dbReference type="Pfam" id="PF00251">
    <property type="entry name" value="Glyco_hydro_32N"/>
    <property type="match status" value="1"/>
</dbReference>
<evidence type="ECO:0000256" key="8">
    <source>
        <dbReference type="RuleBase" id="RU362110"/>
    </source>
</evidence>
<reference evidence="12" key="2">
    <citation type="submission" date="2021-04" db="EMBL/GenBank/DDBJ databases">
        <authorList>
            <person name="Gilroy R."/>
        </authorList>
    </citation>
    <scope>NUCLEOTIDE SEQUENCE</scope>
    <source>
        <strain evidence="12">ChiBcec8-14828</strain>
    </source>
</reference>
<dbReference type="InterPro" id="IPR013189">
    <property type="entry name" value="Glyco_hydro_32_C"/>
</dbReference>
<comment type="subcellular location">
    <subcellularLocation>
        <location evidence="9">Cytoplasm</location>
    </subcellularLocation>
</comment>
<accession>A0A9D2M3I9</accession>
<evidence type="ECO:0000256" key="9">
    <source>
        <dbReference type="RuleBase" id="RU365015"/>
    </source>
</evidence>
<evidence type="ECO:0000256" key="4">
    <source>
        <dbReference type="ARBA" id="ARBA00019623"/>
    </source>
</evidence>
<evidence type="ECO:0000256" key="3">
    <source>
        <dbReference type="ARBA" id="ARBA00012758"/>
    </source>
</evidence>
<dbReference type="GO" id="GO:0005737">
    <property type="term" value="C:cytoplasm"/>
    <property type="evidence" value="ECO:0007669"/>
    <property type="project" value="UniProtKB-SubCell"/>
</dbReference>
<dbReference type="InterPro" id="IPR001362">
    <property type="entry name" value="Glyco_hydro_32"/>
</dbReference>
<dbReference type="GO" id="GO:0005975">
    <property type="term" value="P:carbohydrate metabolic process"/>
    <property type="evidence" value="ECO:0007669"/>
    <property type="project" value="InterPro"/>
</dbReference>
<sequence length="489" mass="55092">MSCSHSKLEQARAYEAREGAQIPAQDRPQFHLTPWVGWMNDPNGFCYYNGAYHLFYQYHPYDTVWGPMHWGHASSTDLLHWTHLPCAIAPDTPADEKGCFSGTALPLEDGRLMLLYTGVQENEAGEVRQLQCLAIGDGINFVKDSQNPVIGESDLPEGGSPVDFRDPKIWYEDGLYQCVVSTRDQNNQGRILLYQSPDARRWEYRATLDMCRNEYGKMWECPDFFALDGHQLLLVSPQEMAGSMDGEFHPGFGTVALLGHYDKAALRFVREAVQAIDCGTDFYAPQTVLAPDGRRIMVAWMQNWATVNDTPRRSKWFGCMTLPRELSVQNGRLYQRPVRELEALWKSTVQHRETLNGSAVYDGIAGRSFDCTVVLDAAASPECRRFALHFAEDAQHSTRVEWDAVRGELLFDRSLCGTRCDMPHIRRVKIAPENGKLSLRLILDGRCAELFINDGAYALSAIIDTPPEADGISLHSDGNALIDFTYHAL</sequence>
<comment type="catalytic activity">
    <reaction evidence="8">
        <text>Hydrolysis of terminal non-reducing beta-D-fructofuranoside residues in beta-D-fructofuranosides.</text>
        <dbReference type="EC" id="3.2.1.26"/>
    </reaction>
</comment>
<dbReference type="PROSITE" id="PS00609">
    <property type="entry name" value="GLYCOSYL_HYDROL_F32"/>
    <property type="match status" value="1"/>
</dbReference>
<dbReference type="Pfam" id="PF08244">
    <property type="entry name" value="Glyco_hydro_32C"/>
    <property type="match status" value="1"/>
</dbReference>
<evidence type="ECO:0000256" key="6">
    <source>
        <dbReference type="ARBA" id="ARBA00023295"/>
    </source>
</evidence>
<dbReference type="Gene3D" id="2.60.120.560">
    <property type="entry name" value="Exo-inulinase, domain 1"/>
    <property type="match status" value="1"/>
</dbReference>
<keyword evidence="6 8" id="KW-0326">Glycosidase</keyword>
<comment type="similarity">
    <text evidence="2 8">Belongs to the glycosyl hydrolase 32 family.</text>
</comment>
<comment type="pathway">
    <text evidence="1 9">Glycan biosynthesis; sucrose metabolism.</text>
</comment>
<dbReference type="SUPFAM" id="SSF49899">
    <property type="entry name" value="Concanavalin A-like lectins/glucanases"/>
    <property type="match status" value="1"/>
</dbReference>
<dbReference type="CDD" id="cd08996">
    <property type="entry name" value="GH32_FFase"/>
    <property type="match status" value="1"/>
</dbReference>
<evidence type="ECO:0000313" key="13">
    <source>
        <dbReference type="Proteomes" id="UP000824209"/>
    </source>
</evidence>
<keyword evidence="9" id="KW-0119">Carbohydrate metabolism</keyword>
<dbReference type="InterPro" id="IPR051214">
    <property type="entry name" value="GH32_Enzymes"/>
</dbReference>
<reference evidence="12" key="1">
    <citation type="journal article" date="2021" name="PeerJ">
        <title>Extensive microbial diversity within the chicken gut microbiome revealed by metagenomics and culture.</title>
        <authorList>
            <person name="Gilroy R."/>
            <person name="Ravi A."/>
            <person name="Getino M."/>
            <person name="Pursley I."/>
            <person name="Horton D.L."/>
            <person name="Alikhan N.F."/>
            <person name="Baker D."/>
            <person name="Gharbi K."/>
            <person name="Hall N."/>
            <person name="Watson M."/>
            <person name="Adriaenssens E.M."/>
            <person name="Foster-Nyarko E."/>
            <person name="Jarju S."/>
            <person name="Secka A."/>
            <person name="Antonio M."/>
            <person name="Oren A."/>
            <person name="Chaudhuri R.R."/>
            <person name="La Ragione R."/>
            <person name="Hildebrand F."/>
            <person name="Pallen M.J."/>
        </authorList>
    </citation>
    <scope>NUCLEOTIDE SEQUENCE</scope>
    <source>
        <strain evidence="12">ChiBcec8-14828</strain>
    </source>
</reference>
<evidence type="ECO:0000313" key="12">
    <source>
        <dbReference type="EMBL" id="HJB40164.1"/>
    </source>
</evidence>
<dbReference type="EMBL" id="DWYA01000059">
    <property type="protein sequence ID" value="HJB40164.1"/>
    <property type="molecule type" value="Genomic_DNA"/>
</dbReference>
<evidence type="ECO:0000259" key="10">
    <source>
        <dbReference type="Pfam" id="PF00251"/>
    </source>
</evidence>
<dbReference type="InterPro" id="IPR006232">
    <property type="entry name" value="Suc6P_hydrolase"/>
</dbReference>
<keyword evidence="9" id="KW-0963">Cytoplasm</keyword>
<gene>
    <name evidence="12" type="ORF">H9943_07180</name>
</gene>
<dbReference type="EC" id="3.2.1.26" evidence="3 8"/>